<dbReference type="OrthoDB" id="7709161at2"/>
<gene>
    <name evidence="1" type="ORF">CLV75_3729</name>
</gene>
<evidence type="ECO:0000313" key="1">
    <source>
        <dbReference type="EMBL" id="RLJ99806.1"/>
    </source>
</evidence>
<proteinExistence type="predicted"/>
<reference evidence="1 2" key="1">
    <citation type="submission" date="2018-10" db="EMBL/GenBank/DDBJ databases">
        <title>Genomic Encyclopedia of Archaeal and Bacterial Type Strains, Phase II (KMG-II): from individual species to whole genera.</title>
        <authorList>
            <person name="Goeker M."/>
        </authorList>
    </citation>
    <scope>NUCLEOTIDE SEQUENCE [LARGE SCALE GENOMIC DNA]</scope>
    <source>
        <strain evidence="1 2">DSM 29317</strain>
    </source>
</reference>
<dbReference type="AlphaFoldDB" id="A0A497Z989"/>
<protein>
    <submittedName>
        <fullName evidence="1">Uncharacterized protein DUF1127</fullName>
    </submittedName>
</protein>
<sequence length="66" mass="7407">MLDSNPNPKQNVSNSALLLFDQAMRMRAIQADIVRAGQELNRLSDFELSELGLNRCDVEAVIAQYI</sequence>
<keyword evidence="2" id="KW-1185">Reference proteome</keyword>
<dbReference type="EMBL" id="RCCT01000007">
    <property type="protein sequence ID" value="RLJ99806.1"/>
    <property type="molecule type" value="Genomic_DNA"/>
</dbReference>
<comment type="caution">
    <text evidence="1">The sequence shown here is derived from an EMBL/GenBank/DDBJ whole genome shotgun (WGS) entry which is preliminary data.</text>
</comment>
<organism evidence="1 2">
    <name type="scientific">Ruegeria conchae</name>
    <dbReference type="NCBI Taxonomy" id="981384"/>
    <lineage>
        <taxon>Bacteria</taxon>
        <taxon>Pseudomonadati</taxon>
        <taxon>Pseudomonadota</taxon>
        <taxon>Alphaproteobacteria</taxon>
        <taxon>Rhodobacterales</taxon>
        <taxon>Roseobacteraceae</taxon>
        <taxon>Ruegeria</taxon>
    </lineage>
</organism>
<name>A0A497Z989_9RHOB</name>
<dbReference type="Proteomes" id="UP000271700">
    <property type="component" value="Unassembled WGS sequence"/>
</dbReference>
<accession>A0A497Z989</accession>
<evidence type="ECO:0000313" key="2">
    <source>
        <dbReference type="Proteomes" id="UP000271700"/>
    </source>
</evidence>
<dbReference type="RefSeq" id="WP_010438673.1">
    <property type="nucleotide sequence ID" value="NZ_AEYW01000004.1"/>
</dbReference>